<feature type="transmembrane region" description="Helical" evidence="11">
    <location>
        <begin position="37"/>
        <end position="56"/>
    </location>
</feature>
<proteinExistence type="inferred from homology"/>
<accession>A0ABY8V801</accession>
<dbReference type="NCBIfam" id="TIGR00494">
    <property type="entry name" value="crcB"/>
    <property type="match status" value="1"/>
</dbReference>
<feature type="binding site" evidence="11">
    <location>
        <position position="79"/>
    </location>
    <ligand>
        <name>Na(+)</name>
        <dbReference type="ChEBI" id="CHEBI:29101"/>
        <note>structural</note>
    </ligand>
</feature>
<dbReference type="PANTHER" id="PTHR28259:SF1">
    <property type="entry name" value="FLUORIDE EXPORT PROTEIN 1-RELATED"/>
    <property type="match status" value="1"/>
</dbReference>
<comment type="activity regulation">
    <text evidence="11">Na(+) is not transported, but it plays an essential structural role and its presence is essential for fluoride channel function.</text>
</comment>
<feature type="transmembrane region" description="Helical" evidence="11">
    <location>
        <begin position="7"/>
        <end position="25"/>
    </location>
</feature>
<evidence type="ECO:0000256" key="1">
    <source>
        <dbReference type="ARBA" id="ARBA00004651"/>
    </source>
</evidence>
<dbReference type="RefSeq" id="WP_284583267.1">
    <property type="nucleotide sequence ID" value="NZ_CP106831.1"/>
</dbReference>
<name>A0ABY8V801_9FLAO</name>
<evidence type="ECO:0000256" key="11">
    <source>
        <dbReference type="HAMAP-Rule" id="MF_00454"/>
    </source>
</evidence>
<comment type="catalytic activity">
    <reaction evidence="10">
        <text>fluoride(in) = fluoride(out)</text>
        <dbReference type="Rhea" id="RHEA:76159"/>
        <dbReference type="ChEBI" id="CHEBI:17051"/>
    </reaction>
    <physiologicalReaction direction="left-to-right" evidence="10">
        <dbReference type="Rhea" id="RHEA:76160"/>
    </physiologicalReaction>
</comment>
<keyword evidence="5 11" id="KW-1133">Transmembrane helix</keyword>
<keyword evidence="6 11" id="KW-0406">Ion transport</keyword>
<dbReference type="EMBL" id="CP106831">
    <property type="protein sequence ID" value="WIH96885.1"/>
    <property type="molecule type" value="Genomic_DNA"/>
</dbReference>
<feature type="transmembrane region" description="Helical" evidence="11">
    <location>
        <begin position="68"/>
        <end position="89"/>
    </location>
</feature>
<evidence type="ECO:0000313" key="13">
    <source>
        <dbReference type="Proteomes" id="UP001223501"/>
    </source>
</evidence>
<evidence type="ECO:0000256" key="8">
    <source>
        <dbReference type="ARBA" id="ARBA00023303"/>
    </source>
</evidence>
<keyword evidence="7 11" id="KW-0472">Membrane</keyword>
<dbReference type="Proteomes" id="UP001223501">
    <property type="component" value="Chromosome"/>
</dbReference>
<evidence type="ECO:0000256" key="4">
    <source>
        <dbReference type="ARBA" id="ARBA00022692"/>
    </source>
</evidence>
<evidence type="ECO:0000256" key="10">
    <source>
        <dbReference type="ARBA" id="ARBA00035585"/>
    </source>
</evidence>
<evidence type="ECO:0000256" key="5">
    <source>
        <dbReference type="ARBA" id="ARBA00022989"/>
    </source>
</evidence>
<keyword evidence="11" id="KW-0479">Metal-binding</keyword>
<reference evidence="12 13" key="1">
    <citation type="submission" date="2022-09" db="EMBL/GenBank/DDBJ databases">
        <title>Whole genome sequencing analysis of tet(X)-positive Empedobacter falsenii YWS9-3.</title>
        <authorList>
            <person name="Chen C."/>
            <person name="Lv Y.-L."/>
        </authorList>
    </citation>
    <scope>NUCLEOTIDE SEQUENCE [LARGE SCALE GENOMIC DNA]</scope>
    <source>
        <strain evidence="12 13">YWS9-3_T</strain>
    </source>
</reference>
<sequence length="126" mass="14006">MMNLLKSILFVGLGGAFGSVARFLISYGIGKYYSQPFPLATFLTNSIGCFLIGILYAYSIKNNIGNTYFNFLFITGFCGGFTTFSSFSYENFNLIQQQNVMTSLVYILSSVVIGIIFTLIGFRLIK</sequence>
<feature type="binding site" evidence="11">
    <location>
        <position position="82"/>
    </location>
    <ligand>
        <name>Na(+)</name>
        <dbReference type="ChEBI" id="CHEBI:29101"/>
        <note>structural</note>
    </ligand>
</feature>
<dbReference type="InterPro" id="IPR003691">
    <property type="entry name" value="FluC"/>
</dbReference>
<gene>
    <name evidence="11 12" type="primary">crcB</name>
    <name evidence="11" type="synonym">fluC</name>
    <name evidence="12" type="ORF">OBA43_11560</name>
</gene>
<evidence type="ECO:0000256" key="6">
    <source>
        <dbReference type="ARBA" id="ARBA00023065"/>
    </source>
</evidence>
<evidence type="ECO:0000256" key="9">
    <source>
        <dbReference type="ARBA" id="ARBA00035120"/>
    </source>
</evidence>
<evidence type="ECO:0000256" key="7">
    <source>
        <dbReference type="ARBA" id="ARBA00023136"/>
    </source>
</evidence>
<evidence type="ECO:0000256" key="3">
    <source>
        <dbReference type="ARBA" id="ARBA00022519"/>
    </source>
</evidence>
<keyword evidence="3" id="KW-0997">Cell inner membrane</keyword>
<keyword evidence="2 11" id="KW-1003">Cell membrane</keyword>
<keyword evidence="4 11" id="KW-0812">Transmembrane</keyword>
<dbReference type="Pfam" id="PF02537">
    <property type="entry name" value="CRCB"/>
    <property type="match status" value="1"/>
</dbReference>
<keyword evidence="11" id="KW-0915">Sodium</keyword>
<comment type="similarity">
    <text evidence="9 11">Belongs to the fluoride channel Fluc/FEX (TC 1.A.43) family.</text>
</comment>
<keyword evidence="8 11" id="KW-0407">Ion channel</keyword>
<protein>
    <recommendedName>
        <fullName evidence="11">Fluoride-specific ion channel FluC</fullName>
    </recommendedName>
</protein>
<evidence type="ECO:0000256" key="2">
    <source>
        <dbReference type="ARBA" id="ARBA00022475"/>
    </source>
</evidence>
<dbReference type="HAMAP" id="MF_00454">
    <property type="entry name" value="FluC"/>
    <property type="match status" value="1"/>
</dbReference>
<evidence type="ECO:0000313" key="12">
    <source>
        <dbReference type="EMBL" id="WIH96885.1"/>
    </source>
</evidence>
<comment type="function">
    <text evidence="11">Fluoride-specific ion channel. Important for reducing fluoride concentration in the cell, thus reducing its toxicity.</text>
</comment>
<organism evidence="12 13">
    <name type="scientific">Empedobacter falsenii</name>
    <dbReference type="NCBI Taxonomy" id="343874"/>
    <lineage>
        <taxon>Bacteria</taxon>
        <taxon>Pseudomonadati</taxon>
        <taxon>Bacteroidota</taxon>
        <taxon>Flavobacteriia</taxon>
        <taxon>Flavobacteriales</taxon>
        <taxon>Weeksellaceae</taxon>
        <taxon>Empedobacter</taxon>
    </lineage>
</organism>
<keyword evidence="11" id="KW-0813">Transport</keyword>
<keyword evidence="13" id="KW-1185">Reference proteome</keyword>
<comment type="subcellular location">
    <subcellularLocation>
        <location evidence="1 11">Cell membrane</location>
        <topology evidence="1 11">Multi-pass membrane protein</topology>
    </subcellularLocation>
</comment>
<dbReference type="PANTHER" id="PTHR28259">
    <property type="entry name" value="FLUORIDE EXPORT PROTEIN 1-RELATED"/>
    <property type="match status" value="1"/>
</dbReference>
<feature type="transmembrane region" description="Helical" evidence="11">
    <location>
        <begin position="104"/>
        <end position="125"/>
    </location>
</feature>